<sequence>MKKKDINDIIREYLEPTPKSECERLGVLKGFIRLEELAELKVEDIDLEAQRLLVRRGKMVRGDGPALVLGLEKAYGVIWACVKNLRWETLFGYPRRADD</sequence>
<protein>
    <submittedName>
        <fullName evidence="1">Uncharacterized protein</fullName>
    </submittedName>
</protein>
<accession>X1UK56</accession>
<evidence type="ECO:0000313" key="1">
    <source>
        <dbReference type="EMBL" id="GAI92744.1"/>
    </source>
</evidence>
<gene>
    <name evidence="1" type="ORF">S12H4_38503</name>
</gene>
<proteinExistence type="predicted"/>
<organism evidence="1">
    <name type="scientific">marine sediment metagenome</name>
    <dbReference type="NCBI Taxonomy" id="412755"/>
    <lineage>
        <taxon>unclassified sequences</taxon>
        <taxon>metagenomes</taxon>
        <taxon>ecological metagenomes</taxon>
    </lineage>
</organism>
<dbReference type="AlphaFoldDB" id="X1UK56"/>
<dbReference type="EMBL" id="BARW01023182">
    <property type="protein sequence ID" value="GAI92744.1"/>
    <property type="molecule type" value="Genomic_DNA"/>
</dbReference>
<comment type="caution">
    <text evidence="1">The sequence shown here is derived from an EMBL/GenBank/DDBJ whole genome shotgun (WGS) entry which is preliminary data.</text>
</comment>
<name>X1UK56_9ZZZZ</name>
<reference evidence="1" key="1">
    <citation type="journal article" date="2014" name="Front. Microbiol.">
        <title>High frequency of phylogenetically diverse reductive dehalogenase-homologous genes in deep subseafloor sedimentary metagenomes.</title>
        <authorList>
            <person name="Kawai M."/>
            <person name="Futagami T."/>
            <person name="Toyoda A."/>
            <person name="Takaki Y."/>
            <person name="Nishi S."/>
            <person name="Hori S."/>
            <person name="Arai W."/>
            <person name="Tsubouchi T."/>
            <person name="Morono Y."/>
            <person name="Uchiyama I."/>
            <person name="Ito T."/>
            <person name="Fujiyama A."/>
            <person name="Inagaki F."/>
            <person name="Takami H."/>
        </authorList>
    </citation>
    <scope>NUCLEOTIDE SEQUENCE</scope>
    <source>
        <strain evidence="1">Expedition CK06-06</strain>
    </source>
</reference>